<dbReference type="InterPro" id="IPR007421">
    <property type="entry name" value="Schlafen_AlbA_2_dom"/>
</dbReference>
<evidence type="ECO:0000313" key="3">
    <source>
        <dbReference type="EMBL" id="GGW55570.1"/>
    </source>
</evidence>
<gene>
    <name evidence="3" type="ORF">GCM10007158_15930</name>
</gene>
<proteinExistence type="predicted"/>
<protein>
    <recommendedName>
        <fullName evidence="2">Schlafen AlbA-2 domain-containing protein</fullName>
    </recommendedName>
</protein>
<name>A0ABQ2WIX1_9GAMM</name>
<dbReference type="EMBL" id="BMXO01000006">
    <property type="protein sequence ID" value="GGW55570.1"/>
    <property type="molecule type" value="Genomic_DNA"/>
</dbReference>
<dbReference type="PANTHER" id="PTHR30595:SF6">
    <property type="entry name" value="SCHLAFEN ALBA-2 DOMAIN-CONTAINING PROTEIN"/>
    <property type="match status" value="1"/>
</dbReference>
<dbReference type="RefSeq" id="WP_193461380.1">
    <property type="nucleotide sequence ID" value="NZ_BMXO01000006.1"/>
</dbReference>
<keyword evidence="4" id="KW-1185">Reference proteome</keyword>
<dbReference type="Proteomes" id="UP000647585">
    <property type="component" value="Unassembled WGS sequence"/>
</dbReference>
<sequence>MIQQLSLFEVLSRHEGVDTEYKAAKGGLPKSLWETYSAFANTAGGTIYLGVKEGDDGPVTARLSETDVEKLRGDFWVTINNAQKVSANILQEHHVNVETYGGDAILVIEVPRASRSERPVYIGVDPIKGTFRRNHEGDFRCNDAEVQRMFADRLDHEPADSRILAHFDLDDLDAASLKQFRNRVASRVPDHPWLTEDDIGLLTKLGGWRKDRRTGSTGLTVAGLLMFGKTEAIQDNEVLPGFQLDFRERLADDDNIRWSDRLHIDGTWEANLFQFYQRVSQKLTHDPALKVPFNQERRGSSDAHEALKEALVNALIHADHSGQGGIIIERFKDAFEFSNPGTLLLSQEQLVAGGVSECRNKSLQKMFQWLGVGDKAGSGLDKIRRSWHANLWQPPSLSETFRPDRVKLSLPLISMMPEDVLDRLHQLFGPEFKALSRDEAQAIVIASTENQVTNQRLQAMLTLHRVDITGMLAGLVDKGFLEPHGRSRGMYYTLAEPNHTHSAGIGAVTAANDDSSSSLESESSSLASESSSLASESSSLLSGDSSLASGNDDQPLAELERQFGRDIAGYLWQVASPARGRKPPTATVKHILLTLCQGRYLSVYELATLMQRNSESLRHSYLKPMVLNRQLALRYPDTPNHSQQKYIAVEGITE</sequence>
<dbReference type="InterPro" id="IPR038461">
    <property type="entry name" value="Schlafen_AlbA_2_dom_sf"/>
</dbReference>
<dbReference type="Pfam" id="PF13749">
    <property type="entry name" value="HATPase_c_4"/>
    <property type="match status" value="1"/>
</dbReference>
<evidence type="ECO:0000259" key="2">
    <source>
        <dbReference type="Pfam" id="PF04326"/>
    </source>
</evidence>
<dbReference type="Gene3D" id="3.30.950.30">
    <property type="entry name" value="Schlafen, AAA domain"/>
    <property type="match status" value="1"/>
</dbReference>
<dbReference type="InterPro" id="IPR038475">
    <property type="entry name" value="RecG_C_sf"/>
</dbReference>
<dbReference type="Gene3D" id="3.30.565.60">
    <property type="match status" value="1"/>
</dbReference>
<comment type="caution">
    <text evidence="3">The sequence shown here is derived from an EMBL/GenBank/DDBJ whole genome shotgun (WGS) entry which is preliminary data.</text>
</comment>
<organism evidence="3 4">
    <name type="scientific">Halomonas johnsoniae</name>
    <dbReference type="NCBI Taxonomy" id="502832"/>
    <lineage>
        <taxon>Bacteria</taxon>
        <taxon>Pseudomonadati</taxon>
        <taxon>Pseudomonadota</taxon>
        <taxon>Gammaproteobacteria</taxon>
        <taxon>Oceanospirillales</taxon>
        <taxon>Halomonadaceae</taxon>
        <taxon>Halomonas</taxon>
    </lineage>
</organism>
<reference evidence="4" key="1">
    <citation type="journal article" date="2019" name="Int. J. Syst. Evol. Microbiol.">
        <title>The Global Catalogue of Microorganisms (GCM) 10K type strain sequencing project: providing services to taxonomists for standard genome sequencing and annotation.</title>
        <authorList>
            <consortium name="The Broad Institute Genomics Platform"/>
            <consortium name="The Broad Institute Genome Sequencing Center for Infectious Disease"/>
            <person name="Wu L."/>
            <person name="Ma J."/>
        </authorList>
    </citation>
    <scope>NUCLEOTIDE SEQUENCE [LARGE SCALE GENOMIC DNA]</scope>
    <source>
        <strain evidence="4">KCTC 22157</strain>
    </source>
</reference>
<evidence type="ECO:0000313" key="4">
    <source>
        <dbReference type="Proteomes" id="UP000647585"/>
    </source>
</evidence>
<feature type="domain" description="Schlafen AlbA-2" evidence="2">
    <location>
        <begin position="16"/>
        <end position="117"/>
    </location>
</feature>
<feature type="region of interest" description="Disordered" evidence="1">
    <location>
        <begin position="511"/>
        <end position="530"/>
    </location>
</feature>
<dbReference type="PANTHER" id="PTHR30595">
    <property type="entry name" value="GLPR-RELATED TRANSCRIPTIONAL REPRESSOR"/>
    <property type="match status" value="1"/>
</dbReference>
<evidence type="ECO:0000256" key="1">
    <source>
        <dbReference type="SAM" id="MobiDB-lite"/>
    </source>
</evidence>
<dbReference type="Pfam" id="PF04326">
    <property type="entry name" value="SLFN_AlbA_2"/>
    <property type="match status" value="1"/>
</dbReference>
<accession>A0ABQ2WIX1</accession>